<dbReference type="Proteomes" id="UP000036780">
    <property type="component" value="Unassembled WGS sequence"/>
</dbReference>
<dbReference type="EMBL" id="LGTO01000007">
    <property type="protein sequence ID" value="KNE20927.1"/>
    <property type="molecule type" value="Genomic_DNA"/>
</dbReference>
<organism evidence="3 4">
    <name type="scientific">Virgibacillus pantothenticus</name>
    <dbReference type="NCBI Taxonomy" id="1473"/>
    <lineage>
        <taxon>Bacteria</taxon>
        <taxon>Bacillati</taxon>
        <taxon>Bacillota</taxon>
        <taxon>Bacilli</taxon>
        <taxon>Bacillales</taxon>
        <taxon>Bacillaceae</taxon>
        <taxon>Virgibacillus</taxon>
    </lineage>
</organism>
<protein>
    <recommendedName>
        <fullName evidence="2">Fibronectin type-III domain-containing protein</fullName>
    </recommendedName>
</protein>
<dbReference type="InterPro" id="IPR008964">
    <property type="entry name" value="Invasin/intimin_cell_adhesion"/>
</dbReference>
<dbReference type="SUPFAM" id="SSF49373">
    <property type="entry name" value="Invasin/intimin cell-adhesion fragments"/>
    <property type="match status" value="2"/>
</dbReference>
<sequence length="224" mass="23134">MVAEGIKEKKHTVTGLTPNTEYTFAVSEVIGDKESEKSESITVKTKYSAPVSVDITPKTNNLNVGGTKNLTAKVSPDTAKQTVTWSSSDDKIATIDTNGKVAAVSKGQVTITATSTDKGDVKGTATVNVKQSVTGVTISPKSAEIEVGSTQQLTATIAPDNADNKKVTYSTSDDTIAVVNSSGLVTSKKEGQATITVTTEDGNKTDTAAITVVPKPEPDPEGGA</sequence>
<dbReference type="PANTHER" id="PTHR23019:SF0">
    <property type="entry name" value="NUCLEAR PORE MEMBRANE GLYCOPROTEIN 210"/>
    <property type="match status" value="1"/>
</dbReference>
<evidence type="ECO:0000313" key="4">
    <source>
        <dbReference type="Proteomes" id="UP000036780"/>
    </source>
</evidence>
<reference evidence="4" key="1">
    <citation type="submission" date="2015-07" db="EMBL/GenBank/DDBJ databases">
        <title>Fjat-10053 dsm26.</title>
        <authorList>
            <person name="Liu B."/>
            <person name="Wang J."/>
            <person name="Zhu Y."/>
            <person name="Liu G."/>
            <person name="Chen Q."/>
            <person name="Chen Z."/>
            <person name="Lan J."/>
            <person name="Che J."/>
            <person name="Ge C."/>
            <person name="Shi H."/>
            <person name="Pan Z."/>
            <person name="Liu X."/>
        </authorList>
    </citation>
    <scope>NUCLEOTIDE SEQUENCE [LARGE SCALE GENOMIC DNA]</scope>
    <source>
        <strain evidence="4">DSM 26</strain>
    </source>
</reference>
<dbReference type="PATRIC" id="fig|1473.5.peg.1540"/>
<dbReference type="Gene3D" id="2.60.40.1080">
    <property type="match status" value="2"/>
</dbReference>
<dbReference type="SMART" id="SM00635">
    <property type="entry name" value="BID_2"/>
    <property type="match status" value="2"/>
</dbReference>
<dbReference type="PROSITE" id="PS50853">
    <property type="entry name" value="FN3"/>
    <property type="match status" value="1"/>
</dbReference>
<proteinExistence type="predicted"/>
<dbReference type="AlphaFoldDB" id="A0A0L0QQQ3"/>
<dbReference type="InterPro" id="IPR003343">
    <property type="entry name" value="Big_2"/>
</dbReference>
<evidence type="ECO:0000313" key="3">
    <source>
        <dbReference type="EMBL" id="KNE20927.1"/>
    </source>
</evidence>
<comment type="caution">
    <text evidence="3">The sequence shown here is derived from an EMBL/GenBank/DDBJ whole genome shotgun (WGS) entry which is preliminary data.</text>
</comment>
<evidence type="ECO:0000256" key="1">
    <source>
        <dbReference type="SAM" id="MobiDB-lite"/>
    </source>
</evidence>
<gene>
    <name evidence="3" type="ORF">AFK71_14515</name>
</gene>
<feature type="region of interest" description="Disordered" evidence="1">
    <location>
        <begin position="195"/>
        <end position="224"/>
    </location>
</feature>
<dbReference type="CDD" id="cd00063">
    <property type="entry name" value="FN3"/>
    <property type="match status" value="1"/>
</dbReference>
<dbReference type="SUPFAM" id="SSF49265">
    <property type="entry name" value="Fibronectin type III"/>
    <property type="match status" value="1"/>
</dbReference>
<dbReference type="InterPro" id="IPR013783">
    <property type="entry name" value="Ig-like_fold"/>
</dbReference>
<name>A0A0L0QQQ3_VIRPA</name>
<dbReference type="InterPro" id="IPR045197">
    <property type="entry name" value="NUP210-like"/>
</dbReference>
<dbReference type="InterPro" id="IPR036116">
    <property type="entry name" value="FN3_sf"/>
</dbReference>
<dbReference type="Pfam" id="PF02368">
    <property type="entry name" value="Big_2"/>
    <property type="match status" value="2"/>
</dbReference>
<evidence type="ECO:0000259" key="2">
    <source>
        <dbReference type="PROSITE" id="PS50853"/>
    </source>
</evidence>
<dbReference type="InterPro" id="IPR003961">
    <property type="entry name" value="FN3_dom"/>
</dbReference>
<dbReference type="PANTHER" id="PTHR23019">
    <property type="entry name" value="NUCLEAR PORE MEMBRANE GLYCOPROTEIN GP210-RELATED"/>
    <property type="match status" value="1"/>
</dbReference>
<dbReference type="Gene3D" id="2.60.40.10">
    <property type="entry name" value="Immunoglobulins"/>
    <property type="match status" value="1"/>
</dbReference>
<feature type="domain" description="Fibronectin type-III" evidence="2">
    <location>
        <begin position="1"/>
        <end position="48"/>
    </location>
</feature>
<accession>A0A0L0QQQ3</accession>
<keyword evidence="4" id="KW-1185">Reference proteome</keyword>
<feature type="compositionally biased region" description="Polar residues" evidence="1">
    <location>
        <begin position="195"/>
        <end position="208"/>
    </location>
</feature>